<dbReference type="Gene3D" id="1.20.1640.10">
    <property type="entry name" value="Multidrug efflux transporter AcrB transmembrane domain"/>
    <property type="match status" value="2"/>
</dbReference>
<gene>
    <name evidence="2" type="ORF">DI536_31045</name>
</gene>
<dbReference type="GO" id="GO:0005886">
    <property type="term" value="C:plasma membrane"/>
    <property type="evidence" value="ECO:0007669"/>
    <property type="project" value="TreeGrafter"/>
</dbReference>
<reference evidence="2 3" key="1">
    <citation type="submission" date="2017-08" db="EMBL/GenBank/DDBJ databases">
        <title>Infants hospitalized years apart are colonized by the same room-sourced microbial strains.</title>
        <authorList>
            <person name="Brooks B."/>
            <person name="Olm M.R."/>
            <person name="Firek B.A."/>
            <person name="Baker R."/>
            <person name="Thomas B.C."/>
            <person name="Morowitz M.J."/>
            <person name="Banfield J.F."/>
        </authorList>
    </citation>
    <scope>NUCLEOTIDE SEQUENCE [LARGE SCALE GENOMIC DNA]</scope>
    <source>
        <strain evidence="2">S2_003_000_R2_14</strain>
    </source>
</reference>
<dbReference type="InterPro" id="IPR027463">
    <property type="entry name" value="AcrB_DN_DC_subdom"/>
</dbReference>
<feature type="transmembrane region" description="Helical" evidence="1">
    <location>
        <begin position="994"/>
        <end position="1020"/>
    </location>
</feature>
<dbReference type="Gene3D" id="3.30.2090.10">
    <property type="entry name" value="Multidrug efflux transporter AcrB TolC docking domain, DN and DC subdomains"/>
    <property type="match status" value="2"/>
</dbReference>
<feature type="transmembrane region" description="Helical" evidence="1">
    <location>
        <begin position="863"/>
        <end position="880"/>
    </location>
</feature>
<dbReference type="GO" id="GO:0042910">
    <property type="term" value="F:xenobiotic transmembrane transporter activity"/>
    <property type="evidence" value="ECO:0007669"/>
    <property type="project" value="TreeGrafter"/>
</dbReference>
<name>A0A2W5V7H9_9BACT</name>
<evidence type="ECO:0000256" key="1">
    <source>
        <dbReference type="SAM" id="Phobius"/>
    </source>
</evidence>
<feature type="transmembrane region" description="Helical" evidence="1">
    <location>
        <begin position="386"/>
        <end position="409"/>
    </location>
</feature>
<keyword evidence="1" id="KW-0472">Membrane</keyword>
<feature type="transmembrane region" description="Helical" evidence="1">
    <location>
        <begin position="963"/>
        <end position="982"/>
    </location>
</feature>
<keyword evidence="1" id="KW-1133">Transmembrane helix</keyword>
<dbReference type="PRINTS" id="PR00702">
    <property type="entry name" value="ACRIFLAVINRP"/>
</dbReference>
<dbReference type="EMBL" id="QFQP01000040">
    <property type="protein sequence ID" value="PZR06061.1"/>
    <property type="molecule type" value="Genomic_DNA"/>
</dbReference>
<accession>A0A2W5V7H9</accession>
<feature type="transmembrane region" description="Helical" evidence="1">
    <location>
        <begin position="892"/>
        <end position="913"/>
    </location>
</feature>
<dbReference type="PANTHER" id="PTHR32063">
    <property type="match status" value="1"/>
</dbReference>
<protein>
    <submittedName>
        <fullName evidence="2">AcrB/AcrD/AcrF family protein</fullName>
    </submittedName>
</protein>
<dbReference type="Proteomes" id="UP000249061">
    <property type="component" value="Unassembled WGS sequence"/>
</dbReference>
<organism evidence="2 3">
    <name type="scientific">Archangium gephyra</name>
    <dbReference type="NCBI Taxonomy" id="48"/>
    <lineage>
        <taxon>Bacteria</taxon>
        <taxon>Pseudomonadati</taxon>
        <taxon>Myxococcota</taxon>
        <taxon>Myxococcia</taxon>
        <taxon>Myxococcales</taxon>
        <taxon>Cystobacterineae</taxon>
        <taxon>Archangiaceae</taxon>
        <taxon>Archangium</taxon>
    </lineage>
</organism>
<dbReference type="SUPFAM" id="SSF82866">
    <property type="entry name" value="Multidrug efflux transporter AcrB transmembrane domain"/>
    <property type="match status" value="2"/>
</dbReference>
<dbReference type="InterPro" id="IPR001036">
    <property type="entry name" value="Acrflvin-R"/>
</dbReference>
<dbReference type="SUPFAM" id="SSF82693">
    <property type="entry name" value="Multidrug efflux transporter AcrB pore domain, PN1, PN2, PC1 and PC2 subdomains"/>
    <property type="match status" value="3"/>
</dbReference>
<feature type="transmembrane region" description="Helical" evidence="1">
    <location>
        <begin position="333"/>
        <end position="353"/>
    </location>
</feature>
<dbReference type="Gene3D" id="3.30.70.1440">
    <property type="entry name" value="Multidrug efflux transporter AcrB pore domain"/>
    <property type="match status" value="1"/>
</dbReference>
<dbReference type="Gene3D" id="3.30.70.1430">
    <property type="entry name" value="Multidrug efflux transporter AcrB pore domain"/>
    <property type="match status" value="2"/>
</dbReference>
<dbReference type="PANTHER" id="PTHR32063:SF0">
    <property type="entry name" value="SWARMING MOTILITY PROTEIN SWRC"/>
    <property type="match status" value="1"/>
</dbReference>
<evidence type="ECO:0000313" key="3">
    <source>
        <dbReference type="Proteomes" id="UP000249061"/>
    </source>
</evidence>
<feature type="transmembrane region" description="Helical" evidence="1">
    <location>
        <begin position="430"/>
        <end position="450"/>
    </location>
</feature>
<sequence>MTLSDLSIKRPVFTTMLSLLLVVLGLVGVSSLGTDLFPDVSFPFVAVTTVYRGAGPSEVESQINKPIEDAVAGIQGVDNIQSFARENVGLVFVQFKLTMPIDRAVQEVRDKVAGVQNLPKEADVPKVSRIDIGAAPILTYAVNADLESTKLRQLIKDRLEPSLAQIEGVAQVRALGGDTREIRVDVDLDKAKSAGIAPALVAERIGMENVDVPAGRFDLGPTELTVRSLGQFKTAEEIGLLPISRNTQLGTQVRLDEIATVTDGVSDRRTIARLNGKQAVMLEIIKQPGSNTVLVSDKVKEKLAELTPQMGHNFSTSLLIDSSVLIKENSHEVWVALIFGGFMAVLIILMFLLDVRGTFISSLALPTSVIGTFFVMYLLNYSLNQMTLLALSLAIGLLIDDAVVVREAITHRLEMGESPADAASKGTKDVFLAVLATTFSLVAVFVPVAFMPGMVGQFFKQFGLTISAAVIISMFISFTLDPMLSARLSKALGPDAHANEPKVAKFFRNTFEAMERFYARLLKWTLLNPWKTAVITLVIIGGSVGVSMTLGNDFMVPQDTSTFIVNLKLPEGASVEETERRTIQAEEMLREMPDVTDIYALVGADPNGMGGGANNVRFRVLTKPRGQRVMPTIREMKDAARERLNSLPATEVAMIDPPILEGVGDFFPVMIYVMGPEFDGLRDEANRIADTLRSMETPDGKKMLTDIRVVANPPKPELAIDIDRERASDNGLSAGALGMQLRLAMNGQVAGKLREGNEETDIVVRLTEKDRANPESLAMLEVFTPSGPRSIGDVASISIKEAPSVIERWNRQRRVMVLAAPSENASLGEVATRIKDEFTKNPPREGYSLFYDGMMKILGEQNASTAVVMVLAVIFLYMVLGSQFESFKHPITVMMSIPLALIGAGLALFITGWSLTLGAIIGLFLLVGLVTKNAILLIDQTLQNLRAGQELNEALLNAGPRRLRPILMTSAAMAIGMVPTAVGRGVGFEFRAPMAIGVIGGVITSTFLTLFVVPLLFSVFEKLTPKKFRIGKEEEAEVVAEPTP</sequence>
<comment type="caution">
    <text evidence="2">The sequence shown here is derived from an EMBL/GenBank/DDBJ whole genome shotgun (WGS) entry which is preliminary data.</text>
</comment>
<proteinExistence type="predicted"/>
<feature type="transmembrane region" description="Helical" evidence="1">
    <location>
        <begin position="462"/>
        <end position="480"/>
    </location>
</feature>
<dbReference type="AlphaFoldDB" id="A0A2W5V7H9"/>
<feature type="transmembrane region" description="Helical" evidence="1">
    <location>
        <begin position="360"/>
        <end position="380"/>
    </location>
</feature>
<evidence type="ECO:0000313" key="2">
    <source>
        <dbReference type="EMBL" id="PZR06061.1"/>
    </source>
</evidence>
<dbReference type="SUPFAM" id="SSF82714">
    <property type="entry name" value="Multidrug efflux transporter AcrB TolC docking domain, DN and DC subdomains"/>
    <property type="match status" value="2"/>
</dbReference>
<dbReference type="Gene3D" id="3.30.70.1320">
    <property type="entry name" value="Multidrug efflux transporter AcrB pore domain like"/>
    <property type="match status" value="1"/>
</dbReference>
<feature type="transmembrane region" description="Helical" evidence="1">
    <location>
        <begin position="530"/>
        <end position="550"/>
    </location>
</feature>
<feature type="transmembrane region" description="Helical" evidence="1">
    <location>
        <begin position="919"/>
        <end position="942"/>
    </location>
</feature>
<keyword evidence="1" id="KW-0812">Transmembrane</keyword>
<dbReference type="Pfam" id="PF00873">
    <property type="entry name" value="ACR_tran"/>
    <property type="match status" value="1"/>
</dbReference>